<dbReference type="GO" id="GO:0009055">
    <property type="term" value="F:electron transfer activity"/>
    <property type="evidence" value="ECO:0007669"/>
    <property type="project" value="InterPro"/>
</dbReference>
<keyword evidence="2 4" id="KW-0479">Metal-binding</keyword>
<dbReference type="PANTHER" id="PTHR40394">
    <property type="entry name" value="LIPOPROTEIN-RELATED"/>
    <property type="match status" value="1"/>
</dbReference>
<dbReference type="Pfam" id="PF13442">
    <property type="entry name" value="Cytochrome_CBB3"/>
    <property type="match status" value="1"/>
</dbReference>
<dbReference type="EMBL" id="QNZM01000233">
    <property type="protein sequence ID" value="RTZ79331.1"/>
    <property type="molecule type" value="Genomic_DNA"/>
</dbReference>
<feature type="domain" description="Cytochrome c" evidence="7">
    <location>
        <begin position="131"/>
        <end position="221"/>
    </location>
</feature>
<protein>
    <submittedName>
        <fullName evidence="8">Cytochrome c</fullName>
    </submittedName>
</protein>
<evidence type="ECO:0000256" key="1">
    <source>
        <dbReference type="ARBA" id="ARBA00022617"/>
    </source>
</evidence>
<dbReference type="InterPro" id="IPR036909">
    <property type="entry name" value="Cyt_c-like_dom_sf"/>
</dbReference>
<evidence type="ECO:0000256" key="3">
    <source>
        <dbReference type="ARBA" id="ARBA00023004"/>
    </source>
</evidence>
<evidence type="ECO:0000256" key="6">
    <source>
        <dbReference type="SAM" id="Phobius"/>
    </source>
</evidence>
<evidence type="ECO:0000259" key="7">
    <source>
        <dbReference type="PROSITE" id="PS51007"/>
    </source>
</evidence>
<evidence type="ECO:0000256" key="4">
    <source>
        <dbReference type="PROSITE-ProRule" id="PRU00433"/>
    </source>
</evidence>
<dbReference type="PANTHER" id="PTHR40394:SF2">
    <property type="entry name" value="QUINOL:CYTOCHROME C OXIDOREDUCTASE MEMBRANE PROTEIN"/>
    <property type="match status" value="1"/>
</dbReference>
<evidence type="ECO:0000256" key="5">
    <source>
        <dbReference type="SAM" id="MobiDB-lite"/>
    </source>
</evidence>
<dbReference type="Proteomes" id="UP000286732">
    <property type="component" value="Unassembled WGS sequence"/>
</dbReference>
<keyword evidence="1 4" id="KW-0349">Heme</keyword>
<keyword evidence="3 4" id="KW-0408">Iron</keyword>
<organism evidence="8 9">
    <name type="scientific">SAR324 cluster bacterium</name>
    <dbReference type="NCBI Taxonomy" id="2024889"/>
    <lineage>
        <taxon>Bacteria</taxon>
        <taxon>Deltaproteobacteria</taxon>
        <taxon>SAR324 cluster</taxon>
    </lineage>
</organism>
<gene>
    <name evidence="8" type="ORF">DSY98_06005</name>
</gene>
<proteinExistence type="predicted"/>
<evidence type="ECO:0000313" key="8">
    <source>
        <dbReference type="EMBL" id="RTZ79331.1"/>
    </source>
</evidence>
<keyword evidence="6" id="KW-0472">Membrane</keyword>
<keyword evidence="6" id="KW-0812">Transmembrane</keyword>
<dbReference type="Gene3D" id="1.10.760.10">
    <property type="entry name" value="Cytochrome c-like domain"/>
    <property type="match status" value="1"/>
</dbReference>
<accession>A0A432G8L3</accession>
<dbReference type="SUPFAM" id="SSF46626">
    <property type="entry name" value="Cytochrome c"/>
    <property type="match status" value="1"/>
</dbReference>
<comment type="caution">
    <text evidence="8">The sequence shown here is derived from an EMBL/GenBank/DDBJ whole genome shotgun (WGS) entry which is preliminary data.</text>
</comment>
<sequence>MLKKNDYTSNSLIYGIVLVFFMLTSVTAGAMEQYPYFDPQKGYGIENDARPWFDGKDYPFFREMYNGKSLKPQEEGSYQNFPKESVPVRVVLGKVVRIYDPFIPAVHGDGAGTKGNPREFSPKNPTQASSDSIKRGQTLYNTYCAACHGEDGKSNTVVVEKGVPAPPITAFFQIPTAAAHLYNKIKYGSFFQEPRGFMPSYGAQTSVRDRWDMVNYMMSDTFGKGSSQ</sequence>
<dbReference type="GO" id="GO:0020037">
    <property type="term" value="F:heme binding"/>
    <property type="evidence" value="ECO:0007669"/>
    <property type="project" value="InterPro"/>
</dbReference>
<dbReference type="GO" id="GO:0046872">
    <property type="term" value="F:metal ion binding"/>
    <property type="evidence" value="ECO:0007669"/>
    <property type="project" value="UniProtKB-KW"/>
</dbReference>
<dbReference type="InterPro" id="IPR009056">
    <property type="entry name" value="Cyt_c-like_dom"/>
</dbReference>
<dbReference type="PROSITE" id="PS51007">
    <property type="entry name" value="CYTC"/>
    <property type="match status" value="1"/>
</dbReference>
<evidence type="ECO:0000256" key="2">
    <source>
        <dbReference type="ARBA" id="ARBA00022723"/>
    </source>
</evidence>
<feature type="transmembrane region" description="Helical" evidence="6">
    <location>
        <begin position="12"/>
        <end position="31"/>
    </location>
</feature>
<keyword evidence="6" id="KW-1133">Transmembrane helix</keyword>
<feature type="region of interest" description="Disordered" evidence="5">
    <location>
        <begin position="109"/>
        <end position="132"/>
    </location>
</feature>
<evidence type="ECO:0000313" key="9">
    <source>
        <dbReference type="Proteomes" id="UP000286732"/>
    </source>
</evidence>
<dbReference type="AlphaFoldDB" id="A0A432G8L3"/>
<reference evidence="8 9" key="1">
    <citation type="submission" date="2018-06" db="EMBL/GenBank/DDBJ databases">
        <title>Combined omics and stable isotope probing to characterize newly discovered Mariana Back-Arc vent microbial communities.</title>
        <authorList>
            <person name="Trembath-Reichert E."/>
            <person name="Huber J.A."/>
        </authorList>
    </citation>
    <scope>NUCLEOTIDE SEQUENCE [LARGE SCALE GENOMIC DNA]</scope>
    <source>
        <strain evidence="8">MAG 63_2</strain>
    </source>
</reference>
<name>A0A432G8L3_9DELT</name>